<dbReference type="InterPro" id="IPR003594">
    <property type="entry name" value="HATPase_dom"/>
</dbReference>
<dbReference type="PRINTS" id="PR00344">
    <property type="entry name" value="BCTRLSENSOR"/>
</dbReference>
<dbReference type="CDD" id="cd00082">
    <property type="entry name" value="HisKA"/>
    <property type="match status" value="1"/>
</dbReference>
<comment type="catalytic activity">
    <reaction evidence="1">
        <text>ATP + protein L-histidine = ADP + protein N-phospho-L-histidine.</text>
        <dbReference type="EC" id="2.7.13.3"/>
    </reaction>
</comment>
<dbReference type="PROSITE" id="PS50109">
    <property type="entry name" value="HIS_KIN"/>
    <property type="match status" value="1"/>
</dbReference>
<evidence type="ECO:0000256" key="4">
    <source>
        <dbReference type="ARBA" id="ARBA00022679"/>
    </source>
</evidence>
<keyword evidence="5 10" id="KW-0418">Kinase</keyword>
<evidence type="ECO:0000256" key="1">
    <source>
        <dbReference type="ARBA" id="ARBA00000085"/>
    </source>
</evidence>
<keyword evidence="8" id="KW-1133">Transmembrane helix</keyword>
<keyword evidence="6" id="KW-0902">Two-component regulatory system</keyword>
<comment type="caution">
    <text evidence="10">The sequence shown here is derived from an EMBL/GenBank/DDBJ whole genome shotgun (WGS) entry which is preliminary data.</text>
</comment>
<protein>
    <recommendedName>
        <fullName evidence="2">histidine kinase</fullName>
        <ecNumber evidence="2">2.7.13.3</ecNumber>
    </recommendedName>
</protein>
<feature type="coiled-coil region" evidence="7">
    <location>
        <begin position="197"/>
        <end position="224"/>
    </location>
</feature>
<dbReference type="Pfam" id="PF00512">
    <property type="entry name" value="HisKA"/>
    <property type="match status" value="1"/>
</dbReference>
<reference evidence="11" key="1">
    <citation type="journal article" date="2019" name="Int. J. Syst. Evol. Microbiol.">
        <title>The Global Catalogue of Microorganisms (GCM) 10K type strain sequencing project: providing services to taxonomists for standard genome sequencing and annotation.</title>
        <authorList>
            <consortium name="The Broad Institute Genomics Platform"/>
            <consortium name="The Broad Institute Genome Sequencing Center for Infectious Disease"/>
            <person name="Wu L."/>
            <person name="Ma J."/>
        </authorList>
    </citation>
    <scope>NUCLEOTIDE SEQUENCE [LARGE SCALE GENOMIC DNA]</scope>
    <source>
        <strain evidence="11">CCUG 53762</strain>
    </source>
</reference>
<keyword evidence="8" id="KW-0472">Membrane</keyword>
<dbReference type="SUPFAM" id="SSF47384">
    <property type="entry name" value="Homodimeric domain of signal transducing histidine kinase"/>
    <property type="match status" value="1"/>
</dbReference>
<evidence type="ECO:0000256" key="8">
    <source>
        <dbReference type="SAM" id="Phobius"/>
    </source>
</evidence>
<dbReference type="RefSeq" id="WP_379662124.1">
    <property type="nucleotide sequence ID" value="NZ_JBHUDG010000007.1"/>
</dbReference>
<feature type="transmembrane region" description="Helical" evidence="8">
    <location>
        <begin position="97"/>
        <end position="120"/>
    </location>
</feature>
<evidence type="ECO:0000313" key="10">
    <source>
        <dbReference type="EMBL" id="MFD1629743.1"/>
    </source>
</evidence>
<dbReference type="Gene3D" id="3.30.565.10">
    <property type="entry name" value="Histidine kinase-like ATPase, C-terminal domain"/>
    <property type="match status" value="1"/>
</dbReference>
<evidence type="ECO:0000256" key="5">
    <source>
        <dbReference type="ARBA" id="ARBA00022777"/>
    </source>
</evidence>
<keyword evidence="4" id="KW-0808">Transferase</keyword>
<proteinExistence type="predicted"/>
<gene>
    <name evidence="10" type="ORF">ACFSAH_07645</name>
</gene>
<evidence type="ECO:0000313" key="11">
    <source>
        <dbReference type="Proteomes" id="UP001597118"/>
    </source>
</evidence>
<dbReference type="Proteomes" id="UP001597118">
    <property type="component" value="Unassembled WGS sequence"/>
</dbReference>
<evidence type="ECO:0000256" key="3">
    <source>
        <dbReference type="ARBA" id="ARBA00022553"/>
    </source>
</evidence>
<evidence type="ECO:0000259" key="9">
    <source>
        <dbReference type="PROSITE" id="PS50109"/>
    </source>
</evidence>
<dbReference type="InterPro" id="IPR036890">
    <property type="entry name" value="HATPase_C_sf"/>
</dbReference>
<dbReference type="EC" id="2.7.13.3" evidence="2"/>
<dbReference type="PANTHER" id="PTHR43711:SF1">
    <property type="entry name" value="HISTIDINE KINASE 1"/>
    <property type="match status" value="1"/>
</dbReference>
<keyword evidence="11" id="KW-1185">Reference proteome</keyword>
<keyword evidence="7" id="KW-0175">Coiled coil</keyword>
<feature type="transmembrane region" description="Helical" evidence="8">
    <location>
        <begin position="149"/>
        <end position="167"/>
    </location>
</feature>
<evidence type="ECO:0000256" key="6">
    <source>
        <dbReference type="ARBA" id="ARBA00023012"/>
    </source>
</evidence>
<keyword evidence="3" id="KW-0597">Phosphoprotein</keyword>
<sequence length="434" mass="49853">MLEFFTYKTPYGFAKSFKKHYTDTNLKQIVILSMALFFINFLNRVFAYAFLDDFMSLQDYEELSILNTIQLVGCVFFFFTARWAFKSDKWTLKSKTALSLAFVLYILLIAYFVCYVISFHNTKNTLMLYLAGIVTVSLFICLEIKQITGIAITMCCVYILSIVFRDIKFSEKLINITGAIITSSLLFCFSRYSYYYKSQHFIQLKELEQKNREIELLNIEKNEILAFVAHDLRNPLNNIEGISELLIAEKQNTDLLDLILKSTVHAKKIIDDLLKAEKAEQDLLMEPVNLVAFFKDETKKWQVNSGRKIILQESTEDVFVKINPSKLQRVTDNLIYNGLKFSKRDTPIEIALSQNNKYVNIAIKDYGIGIPKHLLSQLFDQFSKAGRTGLNGEQSTGLGLHISRKIIEQYGGKLNVSSKENVGSTFVITLPILK</sequence>
<dbReference type="EMBL" id="JBHUDG010000007">
    <property type="protein sequence ID" value="MFD1629743.1"/>
    <property type="molecule type" value="Genomic_DNA"/>
</dbReference>
<dbReference type="SUPFAM" id="SSF55874">
    <property type="entry name" value="ATPase domain of HSP90 chaperone/DNA topoisomerase II/histidine kinase"/>
    <property type="match status" value="1"/>
</dbReference>
<dbReference type="InterPro" id="IPR004358">
    <property type="entry name" value="Sig_transdc_His_kin-like_C"/>
</dbReference>
<keyword evidence="8" id="KW-0812">Transmembrane</keyword>
<dbReference type="Gene3D" id="1.10.287.130">
    <property type="match status" value="1"/>
</dbReference>
<dbReference type="InterPro" id="IPR003661">
    <property type="entry name" value="HisK_dim/P_dom"/>
</dbReference>
<evidence type="ECO:0000256" key="2">
    <source>
        <dbReference type="ARBA" id="ARBA00012438"/>
    </source>
</evidence>
<name>A0ABW4IAF9_9SPHI</name>
<feature type="domain" description="Histidine kinase" evidence="9">
    <location>
        <begin position="227"/>
        <end position="434"/>
    </location>
</feature>
<feature type="transmembrane region" description="Helical" evidence="8">
    <location>
        <begin position="29"/>
        <end position="51"/>
    </location>
</feature>
<dbReference type="InterPro" id="IPR036097">
    <property type="entry name" value="HisK_dim/P_sf"/>
</dbReference>
<dbReference type="Pfam" id="PF02518">
    <property type="entry name" value="HATPase_c"/>
    <property type="match status" value="1"/>
</dbReference>
<dbReference type="GO" id="GO:0016301">
    <property type="term" value="F:kinase activity"/>
    <property type="evidence" value="ECO:0007669"/>
    <property type="project" value="UniProtKB-KW"/>
</dbReference>
<dbReference type="SMART" id="SM00388">
    <property type="entry name" value="HisKA"/>
    <property type="match status" value="1"/>
</dbReference>
<feature type="transmembrane region" description="Helical" evidence="8">
    <location>
        <begin position="173"/>
        <end position="194"/>
    </location>
</feature>
<dbReference type="InterPro" id="IPR005467">
    <property type="entry name" value="His_kinase_dom"/>
</dbReference>
<feature type="transmembrane region" description="Helical" evidence="8">
    <location>
        <begin position="63"/>
        <end position="85"/>
    </location>
</feature>
<dbReference type="CDD" id="cd00075">
    <property type="entry name" value="HATPase"/>
    <property type="match status" value="1"/>
</dbReference>
<accession>A0ABW4IAF9</accession>
<dbReference type="SMART" id="SM00387">
    <property type="entry name" value="HATPase_c"/>
    <property type="match status" value="1"/>
</dbReference>
<dbReference type="PANTHER" id="PTHR43711">
    <property type="entry name" value="TWO-COMPONENT HISTIDINE KINASE"/>
    <property type="match status" value="1"/>
</dbReference>
<organism evidence="10 11">
    <name type="scientific">Pseudopedobacter beijingensis</name>
    <dbReference type="NCBI Taxonomy" id="1207056"/>
    <lineage>
        <taxon>Bacteria</taxon>
        <taxon>Pseudomonadati</taxon>
        <taxon>Bacteroidota</taxon>
        <taxon>Sphingobacteriia</taxon>
        <taxon>Sphingobacteriales</taxon>
        <taxon>Sphingobacteriaceae</taxon>
        <taxon>Pseudopedobacter</taxon>
    </lineage>
</organism>
<feature type="transmembrane region" description="Helical" evidence="8">
    <location>
        <begin position="126"/>
        <end position="142"/>
    </location>
</feature>
<evidence type="ECO:0000256" key="7">
    <source>
        <dbReference type="SAM" id="Coils"/>
    </source>
</evidence>
<dbReference type="InterPro" id="IPR050736">
    <property type="entry name" value="Sensor_HK_Regulatory"/>
</dbReference>